<evidence type="ECO:0000313" key="2">
    <source>
        <dbReference type="Proteomes" id="UP001065298"/>
    </source>
</evidence>
<sequence length="585" mass="64215">MTTARISLLGRSWLSWTAVLATLAHPSVQQRDPVKDFCRRFGHQTAVVDRKLYIDGGLVNWKSMDTDPGNDTNSWLVWHDLDNADLGMPQIHANLSKNTSIPSVHGGALWADDVNYRLFLFGGEFYSDNPTTSSMMSYDIWYDQWDDFGPPPAGIQRVSYGASTSVMERGEGYYYGGYLSNASMPDWNGRPRATSNLVRYKMDGNLWTKLAGPDDIRRAEGVMAFIPASDGGMLVYFGGVQDPYRNGTVIPQPMDQIFLYDIISNKWHVQEASGTIPEHRRKFCAGAVWSKDRSSYNIYLNAGLGFGGSGFDDVYVLSLPSFTWIKIYPLDRNGTGKYPSHSLSCNIVNEGSQMLTIGGSFPNDNTCDYEQVWGVHNVDLGNRIKGNFQKVWAEYIPTLFGYKVPELVTSVIGGTKDGSATKMTPDAGFADHDIGILLGMKAPFPTRTRANDGRTAPATATVSKTPDSKSGPSGSAIIGIAVGGSVVLLALLAGLWLLIRKQKRKSNAQPVAPTEPLVPTPHTPPFSPYHSTQSPDSGQYMSPRTREGDGEVPVHNRDWRSSSANSPPSEMDGQDLRIAELDAEN</sequence>
<evidence type="ECO:0000313" key="1">
    <source>
        <dbReference type="EMBL" id="KAI8648592.1"/>
    </source>
</evidence>
<dbReference type="Proteomes" id="UP001065298">
    <property type="component" value="Chromosome 14"/>
</dbReference>
<organism evidence="1 2">
    <name type="scientific">Fusarium keratoplasticum</name>
    <dbReference type="NCBI Taxonomy" id="1328300"/>
    <lineage>
        <taxon>Eukaryota</taxon>
        <taxon>Fungi</taxon>
        <taxon>Dikarya</taxon>
        <taxon>Ascomycota</taxon>
        <taxon>Pezizomycotina</taxon>
        <taxon>Sordariomycetes</taxon>
        <taxon>Hypocreomycetidae</taxon>
        <taxon>Hypocreales</taxon>
        <taxon>Nectriaceae</taxon>
        <taxon>Fusarium</taxon>
        <taxon>Fusarium solani species complex</taxon>
    </lineage>
</organism>
<gene>
    <name evidence="1" type="ORF">NCS57_01470700</name>
</gene>
<reference evidence="1" key="1">
    <citation type="submission" date="2022-06" db="EMBL/GenBank/DDBJ databases">
        <title>Fusarium solani species complex genomes reveal bases of compartmentalisation and animal pathogenesis.</title>
        <authorList>
            <person name="Tsai I.J."/>
        </authorList>
    </citation>
    <scope>NUCLEOTIDE SEQUENCE</scope>
    <source>
        <strain evidence="1">Fu6.1</strain>
    </source>
</reference>
<proteinExistence type="predicted"/>
<accession>A0ACC0QCJ1</accession>
<dbReference type="EMBL" id="CM046516">
    <property type="protein sequence ID" value="KAI8648592.1"/>
    <property type="molecule type" value="Genomic_DNA"/>
</dbReference>
<keyword evidence="2" id="KW-1185">Reference proteome</keyword>
<protein>
    <submittedName>
        <fullName evidence="1">Uncharacterized protein</fullName>
    </submittedName>
</protein>
<comment type="caution">
    <text evidence="1">The sequence shown here is derived from an EMBL/GenBank/DDBJ whole genome shotgun (WGS) entry which is preliminary data.</text>
</comment>
<name>A0ACC0QCJ1_9HYPO</name>